<comment type="caution">
    <text evidence="7">The sequence shown here is derived from an EMBL/GenBank/DDBJ whole genome shotgun (WGS) entry which is preliminary data.</text>
</comment>
<reference evidence="8" key="1">
    <citation type="journal article" date="2019" name="Int. J. Syst. Evol. Microbiol.">
        <title>The Global Catalogue of Microorganisms (GCM) 10K type strain sequencing project: providing services to taxonomists for standard genome sequencing and annotation.</title>
        <authorList>
            <consortium name="The Broad Institute Genomics Platform"/>
            <consortium name="The Broad Institute Genome Sequencing Center for Infectious Disease"/>
            <person name="Wu L."/>
            <person name="Ma J."/>
        </authorList>
    </citation>
    <scope>NUCLEOTIDE SEQUENCE [LARGE SCALE GENOMIC DNA]</scope>
    <source>
        <strain evidence="8">CGMCC 1.19062</strain>
    </source>
</reference>
<evidence type="ECO:0000256" key="4">
    <source>
        <dbReference type="ARBA" id="ARBA00022989"/>
    </source>
</evidence>
<protein>
    <submittedName>
        <fullName evidence="7">LysE family translocator</fullName>
    </submittedName>
</protein>
<dbReference type="PANTHER" id="PTHR30086:SF20">
    <property type="entry name" value="ARGININE EXPORTER PROTEIN ARGO-RELATED"/>
    <property type="match status" value="1"/>
</dbReference>
<dbReference type="PIRSF" id="PIRSF006324">
    <property type="entry name" value="LeuE"/>
    <property type="match status" value="1"/>
</dbReference>
<dbReference type="Pfam" id="PF01810">
    <property type="entry name" value="LysE"/>
    <property type="match status" value="1"/>
</dbReference>
<dbReference type="InterPro" id="IPR001123">
    <property type="entry name" value="LeuE-type"/>
</dbReference>
<feature type="transmembrane region" description="Helical" evidence="6">
    <location>
        <begin position="148"/>
        <end position="181"/>
    </location>
</feature>
<keyword evidence="2" id="KW-1003">Cell membrane</keyword>
<dbReference type="PANTHER" id="PTHR30086">
    <property type="entry name" value="ARGININE EXPORTER PROTEIN ARGO"/>
    <property type="match status" value="1"/>
</dbReference>
<name>A0ABW5DL25_9PROT</name>
<organism evidence="7 8">
    <name type="scientific">Lacibacterium aquatile</name>
    <dbReference type="NCBI Taxonomy" id="1168082"/>
    <lineage>
        <taxon>Bacteria</taxon>
        <taxon>Pseudomonadati</taxon>
        <taxon>Pseudomonadota</taxon>
        <taxon>Alphaproteobacteria</taxon>
        <taxon>Rhodospirillales</taxon>
        <taxon>Rhodospirillaceae</taxon>
    </lineage>
</organism>
<keyword evidence="4 6" id="KW-1133">Transmembrane helix</keyword>
<proteinExistence type="predicted"/>
<feature type="transmembrane region" description="Helical" evidence="6">
    <location>
        <begin position="42"/>
        <end position="70"/>
    </location>
</feature>
<accession>A0ABW5DL25</accession>
<feature type="transmembrane region" description="Helical" evidence="6">
    <location>
        <begin position="76"/>
        <end position="93"/>
    </location>
</feature>
<evidence type="ECO:0000256" key="6">
    <source>
        <dbReference type="SAM" id="Phobius"/>
    </source>
</evidence>
<evidence type="ECO:0000313" key="7">
    <source>
        <dbReference type="EMBL" id="MFD2261772.1"/>
    </source>
</evidence>
<dbReference type="EMBL" id="JBHUIP010000003">
    <property type="protein sequence ID" value="MFD2261772.1"/>
    <property type="molecule type" value="Genomic_DNA"/>
</dbReference>
<dbReference type="RefSeq" id="WP_379874688.1">
    <property type="nucleotide sequence ID" value="NZ_JBHUIP010000003.1"/>
</dbReference>
<sequence length="213" mass="22875">MIVSVGALGGFALVALGMVCTPGPNMIYLLSRSITQGRLAGVISLGGVVVGFLCYMLCAAFGLTALLLAVPMAYEVIQWAGAAYLLYMAWNSVKPGARSVLEPRHDLAIDGPRKLFAMGLFTNLLNPKVAVIYLSLLPQFIEPANGNILAQSIILGLTQILISFTVNLLIVLAAGSVSVWFTGRPRWQKVQRWVMASVLASLAIRLAMERRAV</sequence>
<feature type="transmembrane region" description="Helical" evidence="6">
    <location>
        <begin position="6"/>
        <end position="30"/>
    </location>
</feature>
<evidence type="ECO:0000256" key="2">
    <source>
        <dbReference type="ARBA" id="ARBA00022475"/>
    </source>
</evidence>
<evidence type="ECO:0000256" key="3">
    <source>
        <dbReference type="ARBA" id="ARBA00022692"/>
    </source>
</evidence>
<dbReference type="Proteomes" id="UP001597295">
    <property type="component" value="Unassembled WGS sequence"/>
</dbReference>
<evidence type="ECO:0000313" key="8">
    <source>
        <dbReference type="Proteomes" id="UP001597295"/>
    </source>
</evidence>
<evidence type="ECO:0000256" key="5">
    <source>
        <dbReference type="ARBA" id="ARBA00023136"/>
    </source>
</evidence>
<comment type="subcellular location">
    <subcellularLocation>
        <location evidence="1">Cell membrane</location>
        <topology evidence="1">Multi-pass membrane protein</topology>
    </subcellularLocation>
</comment>
<gene>
    <name evidence="7" type="ORF">ACFSM5_02660</name>
</gene>
<keyword evidence="5 6" id="KW-0472">Membrane</keyword>
<keyword evidence="3 6" id="KW-0812">Transmembrane</keyword>
<evidence type="ECO:0000256" key="1">
    <source>
        <dbReference type="ARBA" id="ARBA00004651"/>
    </source>
</evidence>
<keyword evidence="8" id="KW-1185">Reference proteome</keyword>